<evidence type="ECO:0000313" key="2">
    <source>
        <dbReference type="EMBL" id="MFC7316233.1"/>
    </source>
</evidence>
<sequence>MVRLPTRARDWRLTARTVRLVLTVPSYALLALVVAAFGLTLFVLSLSPGLFGFLAGGALPLGDRLAILLSLYPFVGTEFGPVAGGLLVGVSLLFGANVATLVYHLREHDLSAREGGASAVGLILGTLGAGCAACGTAILAGVLSLFGLPAALTFLPLEGLEFALLALVALALSTYWLADGMRGGEVNGCPVEL</sequence>
<keyword evidence="1" id="KW-1133">Transmembrane helix</keyword>
<name>A0ABD6A6P6_9EURY</name>
<evidence type="ECO:0000256" key="1">
    <source>
        <dbReference type="SAM" id="Phobius"/>
    </source>
</evidence>
<dbReference type="EMBL" id="JBHTBF010000002">
    <property type="protein sequence ID" value="MFC7316233.1"/>
    <property type="molecule type" value="Genomic_DNA"/>
</dbReference>
<protein>
    <submittedName>
        <fullName evidence="2">Uncharacterized protein</fullName>
    </submittedName>
</protein>
<organism evidence="2 3">
    <name type="scientific">Halomarina halobia</name>
    <dbReference type="NCBI Taxonomy" id="3033386"/>
    <lineage>
        <taxon>Archaea</taxon>
        <taxon>Methanobacteriati</taxon>
        <taxon>Methanobacteriota</taxon>
        <taxon>Stenosarchaea group</taxon>
        <taxon>Halobacteria</taxon>
        <taxon>Halobacteriales</taxon>
        <taxon>Natronomonadaceae</taxon>
        <taxon>Halomarina</taxon>
    </lineage>
</organism>
<dbReference type="Proteomes" id="UP001596547">
    <property type="component" value="Unassembled WGS sequence"/>
</dbReference>
<feature type="transmembrane region" description="Helical" evidence="1">
    <location>
        <begin position="160"/>
        <end position="178"/>
    </location>
</feature>
<keyword evidence="1" id="KW-0472">Membrane</keyword>
<keyword evidence="3" id="KW-1185">Reference proteome</keyword>
<dbReference type="AlphaFoldDB" id="A0ABD6A6P6"/>
<dbReference type="RefSeq" id="WP_276304506.1">
    <property type="nucleotide sequence ID" value="NZ_CP119992.1"/>
</dbReference>
<feature type="transmembrane region" description="Helical" evidence="1">
    <location>
        <begin position="123"/>
        <end position="148"/>
    </location>
</feature>
<evidence type="ECO:0000313" key="3">
    <source>
        <dbReference type="Proteomes" id="UP001596547"/>
    </source>
</evidence>
<feature type="transmembrane region" description="Helical" evidence="1">
    <location>
        <begin position="82"/>
        <end position="103"/>
    </location>
</feature>
<keyword evidence="1" id="KW-0812">Transmembrane</keyword>
<reference evidence="2 3" key="1">
    <citation type="journal article" date="2019" name="Int. J. Syst. Evol. Microbiol.">
        <title>The Global Catalogue of Microorganisms (GCM) 10K type strain sequencing project: providing services to taxonomists for standard genome sequencing and annotation.</title>
        <authorList>
            <consortium name="The Broad Institute Genomics Platform"/>
            <consortium name="The Broad Institute Genome Sequencing Center for Infectious Disease"/>
            <person name="Wu L."/>
            <person name="Ma J."/>
        </authorList>
    </citation>
    <scope>NUCLEOTIDE SEQUENCE [LARGE SCALE GENOMIC DNA]</scope>
    <source>
        <strain evidence="2 3">PSR21</strain>
    </source>
</reference>
<proteinExistence type="predicted"/>
<accession>A0ABD6A6P6</accession>
<gene>
    <name evidence="2" type="ORF">ACFQPE_05410</name>
</gene>
<dbReference type="GeneID" id="79314050"/>
<comment type="caution">
    <text evidence="2">The sequence shown here is derived from an EMBL/GenBank/DDBJ whole genome shotgun (WGS) entry which is preliminary data.</text>
</comment>
<feature type="transmembrane region" description="Helical" evidence="1">
    <location>
        <begin position="20"/>
        <end position="44"/>
    </location>
</feature>